<evidence type="ECO:0000313" key="1">
    <source>
        <dbReference type="Proteomes" id="UP000887565"/>
    </source>
</evidence>
<accession>A0A915KZC0</accession>
<sequence length="101" mass="11325">LGSGLIDGVNSTSGLVGQIRLAGYNCLKRREKAGVIHFGIAQLRVRSPGNLLDWESFIWELLNWELVHLGIAQLRIDRFELVKGLLKKLLMWSHSISSDLS</sequence>
<proteinExistence type="predicted"/>
<dbReference type="WBParaSite" id="nRc.2.0.1.t43809-RA">
    <property type="protein sequence ID" value="nRc.2.0.1.t43809-RA"/>
    <property type="gene ID" value="nRc.2.0.1.g43809"/>
</dbReference>
<organism evidence="1 2">
    <name type="scientific">Romanomermis culicivorax</name>
    <name type="common">Nematode worm</name>
    <dbReference type="NCBI Taxonomy" id="13658"/>
    <lineage>
        <taxon>Eukaryota</taxon>
        <taxon>Metazoa</taxon>
        <taxon>Ecdysozoa</taxon>
        <taxon>Nematoda</taxon>
        <taxon>Enoplea</taxon>
        <taxon>Dorylaimia</taxon>
        <taxon>Mermithida</taxon>
        <taxon>Mermithoidea</taxon>
        <taxon>Mermithidae</taxon>
        <taxon>Romanomermis</taxon>
    </lineage>
</organism>
<evidence type="ECO:0000313" key="2">
    <source>
        <dbReference type="WBParaSite" id="nRc.2.0.1.t43809-RA"/>
    </source>
</evidence>
<dbReference type="AlphaFoldDB" id="A0A915KZC0"/>
<dbReference type="Proteomes" id="UP000887565">
    <property type="component" value="Unplaced"/>
</dbReference>
<name>A0A915KZC0_ROMCU</name>
<reference evidence="2" key="1">
    <citation type="submission" date="2022-11" db="UniProtKB">
        <authorList>
            <consortium name="WormBaseParasite"/>
        </authorList>
    </citation>
    <scope>IDENTIFICATION</scope>
</reference>
<keyword evidence="1" id="KW-1185">Reference proteome</keyword>
<protein>
    <submittedName>
        <fullName evidence="2">Uncharacterized protein</fullName>
    </submittedName>
</protein>